<evidence type="ECO:0000313" key="3">
    <source>
        <dbReference type="Proteomes" id="UP000071392"/>
    </source>
</evidence>
<keyword evidence="1" id="KW-0812">Transmembrane</keyword>
<keyword evidence="1" id="KW-1133">Transmembrane helix</keyword>
<sequence>MAATARLAALAKGGGGGLGTIALESALRAQQAEQPMQLSSSLVLAVGLAVSLAATVSAGAHGVRHQVEQTRATVITLTYDDGTPLVGARFEAGPAGAAQATLSGQTDARGRAVVIADTPGPWQLRAFATDGHGARVEFDVSASAGADRAQAGLNGSGAATLPKWLGLVLIAAVFAALQQWLRTRTRRKKP</sequence>
<proteinExistence type="predicted"/>
<dbReference type="Proteomes" id="UP000071392">
    <property type="component" value="Unassembled WGS sequence"/>
</dbReference>
<keyword evidence="1" id="KW-0472">Membrane</keyword>
<feature type="transmembrane region" description="Helical" evidence="1">
    <location>
        <begin position="38"/>
        <end position="60"/>
    </location>
</feature>
<accession>A0A139STM6</accession>
<name>A0A139STM6_9BACT</name>
<dbReference type="AlphaFoldDB" id="A0A139STM6"/>
<evidence type="ECO:0000256" key="1">
    <source>
        <dbReference type="SAM" id="Phobius"/>
    </source>
</evidence>
<dbReference type="EMBL" id="LSZP01000004">
    <property type="protein sequence ID" value="KXU37832.1"/>
    <property type="molecule type" value="Genomic_DNA"/>
</dbReference>
<gene>
    <name evidence="2" type="ORF">AXK12_01345</name>
</gene>
<evidence type="ECO:0008006" key="4">
    <source>
        <dbReference type="Google" id="ProtNLM"/>
    </source>
</evidence>
<reference evidence="2 3" key="1">
    <citation type="submission" date="2016-02" db="EMBL/GenBank/DDBJ databases">
        <authorList>
            <person name="Wen L."/>
            <person name="He K."/>
            <person name="Yang H."/>
        </authorList>
    </citation>
    <scope>NUCLEOTIDE SEQUENCE [LARGE SCALE GENOMIC DNA]</scope>
    <source>
        <strain evidence="2 3">CV41</strain>
    </source>
</reference>
<protein>
    <recommendedName>
        <fullName evidence="4">Carboxypeptidase regulatory-like domain-containing protein</fullName>
    </recommendedName>
</protein>
<keyword evidence="3" id="KW-1185">Reference proteome</keyword>
<dbReference type="STRING" id="1548208.AXK12_01345"/>
<comment type="caution">
    <text evidence="2">The sequence shown here is derived from an EMBL/GenBank/DDBJ whole genome shotgun (WGS) entry which is preliminary data.</text>
</comment>
<evidence type="ECO:0000313" key="2">
    <source>
        <dbReference type="EMBL" id="KXU37832.1"/>
    </source>
</evidence>
<organism evidence="2 3">
    <name type="scientific">Cephaloticoccus capnophilus</name>
    <dbReference type="NCBI Taxonomy" id="1548208"/>
    <lineage>
        <taxon>Bacteria</taxon>
        <taxon>Pseudomonadati</taxon>
        <taxon>Verrucomicrobiota</taxon>
        <taxon>Opitutia</taxon>
        <taxon>Opitutales</taxon>
        <taxon>Opitutaceae</taxon>
        <taxon>Cephaloticoccus</taxon>
    </lineage>
</organism>
<feature type="transmembrane region" description="Helical" evidence="1">
    <location>
        <begin position="164"/>
        <end position="181"/>
    </location>
</feature>